<keyword evidence="2" id="KW-0813">Transport</keyword>
<dbReference type="InterPro" id="IPR050171">
    <property type="entry name" value="MFS_Transporters"/>
</dbReference>
<evidence type="ECO:0000256" key="4">
    <source>
        <dbReference type="ARBA" id="ARBA00022692"/>
    </source>
</evidence>
<feature type="transmembrane region" description="Helical" evidence="7">
    <location>
        <begin position="15"/>
        <end position="41"/>
    </location>
</feature>
<evidence type="ECO:0000256" key="5">
    <source>
        <dbReference type="ARBA" id="ARBA00022989"/>
    </source>
</evidence>
<feature type="transmembrane region" description="Helical" evidence="7">
    <location>
        <begin position="352"/>
        <end position="369"/>
    </location>
</feature>
<evidence type="ECO:0000256" key="2">
    <source>
        <dbReference type="ARBA" id="ARBA00022448"/>
    </source>
</evidence>
<dbReference type="GO" id="GO:0005886">
    <property type="term" value="C:plasma membrane"/>
    <property type="evidence" value="ECO:0007669"/>
    <property type="project" value="UniProtKB-SubCell"/>
</dbReference>
<keyword evidence="10" id="KW-1185">Reference proteome</keyword>
<keyword evidence="5 7" id="KW-1133">Transmembrane helix</keyword>
<proteinExistence type="predicted"/>
<name>A0A451G4Y7_9GAMM</name>
<feature type="transmembrane region" description="Helical" evidence="7">
    <location>
        <begin position="285"/>
        <end position="303"/>
    </location>
</feature>
<accession>A0A451G4Y7</accession>
<protein>
    <submittedName>
        <fullName evidence="9">MFS transporter</fullName>
    </submittedName>
</protein>
<dbReference type="Gene3D" id="3.30.70.100">
    <property type="match status" value="1"/>
</dbReference>
<gene>
    <name evidence="9" type="ORF">EPV75_02155</name>
</gene>
<dbReference type="KEGG" id="htr:EPV75_02155"/>
<evidence type="ECO:0000313" key="10">
    <source>
        <dbReference type="Proteomes" id="UP000285478"/>
    </source>
</evidence>
<dbReference type="InterPro" id="IPR036259">
    <property type="entry name" value="MFS_trans_sf"/>
</dbReference>
<feature type="transmembrane region" description="Helical" evidence="7">
    <location>
        <begin position="139"/>
        <end position="158"/>
    </location>
</feature>
<feature type="transmembrane region" description="Helical" evidence="7">
    <location>
        <begin position="83"/>
        <end position="102"/>
    </location>
</feature>
<dbReference type="InterPro" id="IPR011701">
    <property type="entry name" value="MFS"/>
</dbReference>
<feature type="transmembrane region" description="Helical" evidence="7">
    <location>
        <begin position="170"/>
        <end position="189"/>
    </location>
</feature>
<feature type="transmembrane region" description="Helical" evidence="7">
    <location>
        <begin position="108"/>
        <end position="127"/>
    </location>
</feature>
<feature type="transmembrane region" description="Helical" evidence="7">
    <location>
        <begin position="309"/>
        <end position="331"/>
    </location>
</feature>
<keyword evidence="4 7" id="KW-0812">Transmembrane</keyword>
<sequence>MSEMSRRMSPTERRAAFSVAGIFSTRMLGLFMIFPVFALFAHEEFEGVTATQIGIAMGIYGLTQAFLQIPYGMLSDRFGRKPLIILGMLVFMVGSIVCALADSIEMMIVGRALQGMGAVAAVLMATVADLVSEQFRLRAMSIVGMTIGLSFTVSLVAGPMLGELFGVRGIFWAIAGLAVLGVLLVIFMVPKISNQTFQREAEADPSQFKDVIKNPQLLRLDIGVFVLHAILTAMFIAVPFLIRDTAGLDSLHHWELYLPVMLLSFALMVPFIIQAESKGRMKPIFVGAVLTVSLMQLALLYGAEGFWSMFVILLVFFTAFNLLEASLPSLVVKLSPADKKGTASGVYSSSQFLGAACGGALGGWFYQLYGMDGLFLFTAGMGLVWFAVAATMVKPLPLSIASVPFTGVLSEADRDAYTAKLLSYDGVHEVVFMPDDQRVYFKVDRTRIDEAGLIDYLEKGLA</sequence>
<dbReference type="AlphaFoldDB" id="A0A451G4Y7"/>
<feature type="transmembrane region" description="Helical" evidence="7">
    <location>
        <begin position="222"/>
        <end position="242"/>
    </location>
</feature>
<dbReference type="PANTHER" id="PTHR23517">
    <property type="entry name" value="RESISTANCE PROTEIN MDTM, PUTATIVE-RELATED-RELATED"/>
    <property type="match status" value="1"/>
</dbReference>
<feature type="transmembrane region" description="Helical" evidence="7">
    <location>
        <begin position="254"/>
        <end position="273"/>
    </location>
</feature>
<evidence type="ECO:0000256" key="6">
    <source>
        <dbReference type="ARBA" id="ARBA00023136"/>
    </source>
</evidence>
<feature type="domain" description="Major facilitator superfamily (MFS) profile" evidence="8">
    <location>
        <begin position="15"/>
        <end position="397"/>
    </location>
</feature>
<dbReference type="CDD" id="cd17472">
    <property type="entry name" value="MFS_YajR_like"/>
    <property type="match status" value="1"/>
</dbReference>
<evidence type="ECO:0000256" key="3">
    <source>
        <dbReference type="ARBA" id="ARBA00022475"/>
    </source>
</evidence>
<dbReference type="PANTHER" id="PTHR23517:SF2">
    <property type="entry name" value="MULTIDRUG RESISTANCE PROTEIN MDTH"/>
    <property type="match status" value="1"/>
</dbReference>
<dbReference type="Pfam" id="PF07690">
    <property type="entry name" value="MFS_1"/>
    <property type="match status" value="1"/>
</dbReference>
<dbReference type="SUPFAM" id="SSF103473">
    <property type="entry name" value="MFS general substrate transporter"/>
    <property type="match status" value="1"/>
</dbReference>
<evidence type="ECO:0000313" key="9">
    <source>
        <dbReference type="EMBL" id="QAB14554.1"/>
    </source>
</evidence>
<evidence type="ECO:0000256" key="1">
    <source>
        <dbReference type="ARBA" id="ARBA00004651"/>
    </source>
</evidence>
<dbReference type="Proteomes" id="UP000285478">
    <property type="component" value="Chromosome"/>
</dbReference>
<dbReference type="PROSITE" id="PS50850">
    <property type="entry name" value="MFS"/>
    <property type="match status" value="1"/>
</dbReference>
<keyword evidence="3" id="KW-1003">Cell membrane</keyword>
<reference evidence="9 10" key="1">
    <citation type="journal article" date="2018" name="Environ. Microbiol.">
        <title>Genomes of ubiquitous marine and hypersaline Hydrogenovibrio, Thiomicrorhabdus and Thiomicrospira spp. encode a diversity of mechanisms to sustain chemolithoautotrophy in heterogeneous environments.</title>
        <authorList>
            <person name="Scott K.M."/>
            <person name="Williams J."/>
            <person name="Porter C.M.B."/>
            <person name="Russel S."/>
            <person name="Harmer T.L."/>
            <person name="Paul J.H."/>
            <person name="Antonen K.M."/>
            <person name="Bridges M.K."/>
            <person name="Camper G.J."/>
            <person name="Campla C.K."/>
            <person name="Casella L.G."/>
            <person name="Chase E."/>
            <person name="Conrad J.W."/>
            <person name="Cruz M.C."/>
            <person name="Dunlap D.S."/>
            <person name="Duran L."/>
            <person name="Fahsbender E.M."/>
            <person name="Goldsmith D.B."/>
            <person name="Keeley R.F."/>
            <person name="Kondoff M.R."/>
            <person name="Kussy B.I."/>
            <person name="Lane M.K."/>
            <person name="Lawler S."/>
            <person name="Leigh B.A."/>
            <person name="Lewis C."/>
            <person name="Lostal L.M."/>
            <person name="Marking D."/>
            <person name="Mancera P.A."/>
            <person name="McClenthan E.C."/>
            <person name="McIntyre E.A."/>
            <person name="Mine J.A."/>
            <person name="Modi S."/>
            <person name="Moore B.D."/>
            <person name="Morgan W.A."/>
            <person name="Nelson K.M."/>
            <person name="Nguyen K.N."/>
            <person name="Ogburn N."/>
            <person name="Parrino D.G."/>
            <person name="Pedapudi A.D."/>
            <person name="Pelham R.P."/>
            <person name="Preece A.M."/>
            <person name="Rampersad E.A."/>
            <person name="Richardson J.C."/>
            <person name="Rodgers C.M."/>
            <person name="Schaffer B.L."/>
            <person name="Sheridan N.E."/>
            <person name="Solone M.R."/>
            <person name="Staley Z.R."/>
            <person name="Tabuchi M."/>
            <person name="Waide R.J."/>
            <person name="Wanjugi P.W."/>
            <person name="Young S."/>
            <person name="Clum A."/>
            <person name="Daum C."/>
            <person name="Huntemann M."/>
            <person name="Ivanova N."/>
            <person name="Kyrpides N."/>
            <person name="Mikhailova N."/>
            <person name="Palaniappan K."/>
            <person name="Pillay M."/>
            <person name="Reddy T.B.K."/>
            <person name="Shapiro N."/>
            <person name="Stamatis D."/>
            <person name="Varghese N."/>
            <person name="Woyke T."/>
            <person name="Boden R."/>
            <person name="Freyermuth S.K."/>
            <person name="Kerfeld C.A."/>
        </authorList>
    </citation>
    <scope>NUCLEOTIDE SEQUENCE [LARGE SCALE GENOMIC DNA]</scope>
    <source>
        <strain evidence="9 10">JR-2</strain>
    </source>
</reference>
<comment type="subcellular location">
    <subcellularLocation>
        <location evidence="1">Cell membrane</location>
        <topology evidence="1">Multi-pass membrane protein</topology>
    </subcellularLocation>
</comment>
<evidence type="ECO:0000259" key="8">
    <source>
        <dbReference type="PROSITE" id="PS50850"/>
    </source>
</evidence>
<dbReference type="Gene3D" id="1.20.1250.20">
    <property type="entry name" value="MFS general substrate transporter like domains"/>
    <property type="match status" value="1"/>
</dbReference>
<feature type="transmembrane region" description="Helical" evidence="7">
    <location>
        <begin position="53"/>
        <end position="71"/>
    </location>
</feature>
<dbReference type="RefSeq" id="WP_029939605.1">
    <property type="nucleotide sequence ID" value="NZ_CP035033.1"/>
</dbReference>
<dbReference type="GO" id="GO:0022857">
    <property type="term" value="F:transmembrane transporter activity"/>
    <property type="evidence" value="ECO:0007669"/>
    <property type="project" value="InterPro"/>
</dbReference>
<dbReference type="EMBL" id="CP035033">
    <property type="protein sequence ID" value="QAB14554.1"/>
    <property type="molecule type" value="Genomic_DNA"/>
</dbReference>
<dbReference type="InterPro" id="IPR020846">
    <property type="entry name" value="MFS_dom"/>
</dbReference>
<organism evidence="9 10">
    <name type="scientific">Hydrogenovibrio thermophilus</name>
    <dbReference type="NCBI Taxonomy" id="265883"/>
    <lineage>
        <taxon>Bacteria</taxon>
        <taxon>Pseudomonadati</taxon>
        <taxon>Pseudomonadota</taxon>
        <taxon>Gammaproteobacteria</taxon>
        <taxon>Thiotrichales</taxon>
        <taxon>Piscirickettsiaceae</taxon>
        <taxon>Hydrogenovibrio</taxon>
    </lineage>
</organism>
<evidence type="ECO:0000256" key="7">
    <source>
        <dbReference type="SAM" id="Phobius"/>
    </source>
</evidence>
<keyword evidence="6 7" id="KW-0472">Membrane</keyword>